<dbReference type="EMBL" id="LC168164">
    <property type="protein sequence ID" value="BAV39129.1"/>
    <property type="molecule type" value="Genomic_DNA"/>
</dbReference>
<dbReference type="Proteomes" id="UP000224877">
    <property type="component" value="Segment"/>
</dbReference>
<proteinExistence type="predicted"/>
<gene>
    <name evidence="1" type="ORF">BPT24_007</name>
</gene>
<protein>
    <submittedName>
        <fullName evidence="1">Uncharacterized protein</fullName>
    </submittedName>
</protein>
<accession>A0A1B4XWF3</accession>
<reference evidence="1 2" key="1">
    <citation type="submission" date="2016-07" db="EMBL/GenBank/DDBJ databases">
        <title>Characterization of three bacteriophages infecting bacteria isolated from shrimp culture pond water.</title>
        <authorList>
            <person name="Khoa H.V."/>
        </authorList>
    </citation>
    <scope>NUCLEOTIDE SEQUENCE [LARGE SCALE GENOMIC DNA]</scope>
</reference>
<keyword evidence="2" id="KW-1185">Reference proteome</keyword>
<sequence length="35" mass="4086">MILKKKNNLDNINGEIVFVEYDSISKISKTFNKQI</sequence>
<evidence type="ECO:0000313" key="2">
    <source>
        <dbReference type="Proteomes" id="UP000224877"/>
    </source>
</evidence>
<evidence type="ECO:0000313" key="1">
    <source>
        <dbReference type="EMBL" id="BAV39129.1"/>
    </source>
</evidence>
<name>A0A1B4XWF3_9CAUD</name>
<organism evidence="1 2">
    <name type="scientific">Tenacibaculum phage pT24</name>
    <dbReference type="NCBI Taxonomy" id="1880590"/>
    <lineage>
        <taxon>Viruses</taxon>
        <taxon>Duplodnaviria</taxon>
        <taxon>Heunggongvirae</taxon>
        <taxon>Uroviricota</taxon>
        <taxon>Caudoviricetes</taxon>
        <taxon>Kungbxnavirus</taxon>
        <taxon>Kungbxnavirus pT24</taxon>
    </lineage>
</organism>